<feature type="binding site" evidence="8">
    <location>
        <position position="128"/>
    </location>
    <ligand>
        <name>Zn(2+)</name>
        <dbReference type="ChEBI" id="CHEBI:29105"/>
    </ligand>
</feature>
<reference evidence="10" key="1">
    <citation type="submission" date="2023-08" db="EMBL/GenBank/DDBJ databases">
        <title>Isolation and Characterization of Rhodococcus erythropolis MGMM8.</title>
        <authorList>
            <person name="Diabankana R.G.C."/>
            <person name="Afordoanyi D.M."/>
            <person name="Validov S.Z."/>
        </authorList>
    </citation>
    <scope>NUCLEOTIDE SEQUENCE</scope>
    <source>
        <strain evidence="10">MGMM8</strain>
    </source>
</reference>
<dbReference type="RefSeq" id="WP_308371942.1">
    <property type="nucleotide sequence ID" value="NZ_CP124545.1"/>
</dbReference>
<dbReference type="InterPro" id="IPR011059">
    <property type="entry name" value="Metal-dep_hydrolase_composite"/>
</dbReference>
<dbReference type="Gene3D" id="3.20.20.140">
    <property type="entry name" value="Metal-dependent hydrolases"/>
    <property type="match status" value="1"/>
</dbReference>
<sequence>MILRRQILRGQLVTGGRLLSDGVVEIAGDRVVWAGPASQRTDPLPERAAAGTTIIPGLVDVHCHGAGGFGFPEADEFGSTVAADHHRTNGTTSVIGSLVSAPPQILRSRIELLAGLVDEGTLAGIHLEGPFLSVLRCGAQDPDSILDGDPALLESLLEAGRGHIRSMTIAPETAHFDELASLLERHGAVVSIGHTDASNPIATRSIAHSAHAPLSATHLFNGMAPMHHRAPGAVAACLAAAAKGQMVVELVGDGVHLADETVAMVFDLVGPHQIALVSDAMAAAGMPDGRYPLGPLDVDVVDGVARLAGQGETAIAGGTSRLMDIVRRAVNHAGVDLLSAVIAATATPASLMGLAGMVGDLLPGCRADLIVTGPELETRAVMAAGNWLMNHTES</sequence>
<dbReference type="AlphaFoldDB" id="A0AAX3V6W4"/>
<comment type="similarity">
    <text evidence="1 5">Belongs to the metallo-dependent hydrolases superfamily. NagA family.</text>
</comment>
<evidence type="ECO:0000259" key="9">
    <source>
        <dbReference type="Pfam" id="PF01979"/>
    </source>
</evidence>
<gene>
    <name evidence="10" type="ORF">QIE55_04710</name>
</gene>
<dbReference type="PANTHER" id="PTHR11113:SF14">
    <property type="entry name" value="N-ACETYLGLUCOSAMINE-6-PHOSPHATE DEACETYLASE"/>
    <property type="match status" value="1"/>
</dbReference>
<evidence type="ECO:0000256" key="1">
    <source>
        <dbReference type="ARBA" id="ARBA00010716"/>
    </source>
</evidence>
<feature type="binding site" evidence="7">
    <location>
        <position position="256"/>
    </location>
    <ligand>
        <name>substrate</name>
    </ligand>
</feature>
<feature type="binding site" evidence="7">
    <location>
        <begin position="221"/>
        <end position="222"/>
    </location>
    <ligand>
        <name>substrate</name>
    </ligand>
</feature>
<feature type="domain" description="Amidohydrolase-related" evidence="9">
    <location>
        <begin position="53"/>
        <end position="387"/>
    </location>
</feature>
<dbReference type="GO" id="GO:0046872">
    <property type="term" value="F:metal ion binding"/>
    <property type="evidence" value="ECO:0007669"/>
    <property type="project" value="UniProtKB-KW"/>
</dbReference>
<evidence type="ECO:0000256" key="6">
    <source>
        <dbReference type="PIRSR" id="PIRSR038994-1"/>
    </source>
</evidence>
<dbReference type="EMBL" id="CP124545">
    <property type="protein sequence ID" value="WGV50533.2"/>
    <property type="molecule type" value="Genomic_DNA"/>
</dbReference>
<feature type="active site" description="Proton donor/acceptor" evidence="6">
    <location>
        <position position="279"/>
    </location>
</feature>
<dbReference type="SUPFAM" id="SSF51556">
    <property type="entry name" value="Metallo-dependent hydrolases"/>
    <property type="match status" value="1"/>
</dbReference>
<dbReference type="Pfam" id="PF01979">
    <property type="entry name" value="Amidohydro_1"/>
    <property type="match status" value="1"/>
</dbReference>
<dbReference type="GO" id="GO:0006046">
    <property type="term" value="P:N-acetylglucosamine catabolic process"/>
    <property type="evidence" value="ECO:0007669"/>
    <property type="project" value="TreeGrafter"/>
</dbReference>
<evidence type="ECO:0000256" key="8">
    <source>
        <dbReference type="PIRSR" id="PIRSR038994-3"/>
    </source>
</evidence>
<dbReference type="InterPro" id="IPR032466">
    <property type="entry name" value="Metal_Hydrolase"/>
</dbReference>
<evidence type="ECO:0000256" key="2">
    <source>
        <dbReference type="ARBA" id="ARBA00022723"/>
    </source>
</evidence>
<protein>
    <submittedName>
        <fullName evidence="10">Amidohydrolase family protein</fullName>
    </submittedName>
</protein>
<dbReference type="Gene3D" id="2.30.40.10">
    <property type="entry name" value="Urease, subunit C, domain 1"/>
    <property type="match status" value="1"/>
</dbReference>
<proteinExistence type="inferred from homology"/>
<dbReference type="InterPro" id="IPR003764">
    <property type="entry name" value="GlcNAc_6-P_deAcase"/>
</dbReference>
<evidence type="ECO:0000256" key="5">
    <source>
        <dbReference type="PIRNR" id="PIRNR038994"/>
    </source>
</evidence>
<feature type="binding site" evidence="7">
    <location>
        <position position="139"/>
    </location>
    <ligand>
        <name>substrate</name>
    </ligand>
</feature>
<keyword evidence="2 8" id="KW-0479">Metal-binding</keyword>
<evidence type="ECO:0000256" key="3">
    <source>
        <dbReference type="ARBA" id="ARBA00022801"/>
    </source>
</evidence>
<feature type="binding site" evidence="8">
    <location>
        <position position="194"/>
    </location>
    <ligand>
        <name>Zn(2+)</name>
        <dbReference type="ChEBI" id="CHEBI:29105"/>
    </ligand>
</feature>
<dbReference type="Proteomes" id="UP001230933">
    <property type="component" value="Chromosome"/>
</dbReference>
<dbReference type="InterPro" id="IPR006680">
    <property type="entry name" value="Amidohydro-rel"/>
</dbReference>
<feature type="binding site" evidence="7">
    <location>
        <begin position="315"/>
        <end position="317"/>
    </location>
    <ligand>
        <name>substrate</name>
    </ligand>
</feature>
<dbReference type="PIRSF" id="PIRSF038994">
    <property type="entry name" value="NagA"/>
    <property type="match status" value="1"/>
</dbReference>
<keyword evidence="3 5" id="KW-0378">Hydrolase</keyword>
<dbReference type="GO" id="GO:0008448">
    <property type="term" value="F:N-acetylglucosamine-6-phosphate deacetylase activity"/>
    <property type="evidence" value="ECO:0007669"/>
    <property type="project" value="InterPro"/>
</dbReference>
<comment type="cofactor">
    <cofactor evidence="8">
        <name>a divalent metal cation</name>
        <dbReference type="ChEBI" id="CHEBI:60240"/>
    </cofactor>
    <text evidence="8">Binds 1 divalent metal cation per subunit.</text>
</comment>
<evidence type="ECO:0000313" key="11">
    <source>
        <dbReference type="Proteomes" id="UP001230933"/>
    </source>
</evidence>
<name>A0AAX3V6W4_RHOER</name>
<evidence type="ECO:0000313" key="10">
    <source>
        <dbReference type="EMBL" id="WGV50533.2"/>
    </source>
</evidence>
<accession>A0AAX3V6W4</accession>
<keyword evidence="4 5" id="KW-0119">Carbohydrate metabolism</keyword>
<feature type="binding site" evidence="8">
    <location>
        <position position="218"/>
    </location>
    <ligand>
        <name>Zn(2+)</name>
        <dbReference type="ChEBI" id="CHEBI:29105"/>
    </ligand>
</feature>
<evidence type="ECO:0000256" key="4">
    <source>
        <dbReference type="ARBA" id="ARBA00023277"/>
    </source>
</evidence>
<evidence type="ECO:0000256" key="7">
    <source>
        <dbReference type="PIRSR" id="PIRSR038994-2"/>
    </source>
</evidence>
<feature type="binding site" evidence="7">
    <location>
        <position position="229"/>
    </location>
    <ligand>
        <name>substrate</name>
    </ligand>
</feature>
<dbReference type="PANTHER" id="PTHR11113">
    <property type="entry name" value="N-ACETYLGLUCOSAMINE-6-PHOSPHATE DEACETYLASE"/>
    <property type="match status" value="1"/>
</dbReference>
<dbReference type="SUPFAM" id="SSF51338">
    <property type="entry name" value="Composite domain of metallo-dependent hydrolases"/>
    <property type="match status" value="1"/>
</dbReference>
<organism evidence="10 11">
    <name type="scientific">Rhodococcus erythropolis</name>
    <name type="common">Arthrobacter picolinophilus</name>
    <dbReference type="NCBI Taxonomy" id="1833"/>
    <lineage>
        <taxon>Bacteria</taxon>
        <taxon>Bacillati</taxon>
        <taxon>Actinomycetota</taxon>
        <taxon>Actinomycetes</taxon>
        <taxon>Mycobacteriales</taxon>
        <taxon>Nocardiaceae</taxon>
        <taxon>Rhodococcus</taxon>
        <taxon>Rhodococcus erythropolis group</taxon>
    </lineage>
</organism>